<evidence type="ECO:0000313" key="1">
    <source>
        <dbReference type="EMBL" id="NFA59624.1"/>
    </source>
</evidence>
<dbReference type="Proteomes" id="UP000473089">
    <property type="component" value="Unassembled WGS sequence"/>
</dbReference>
<organism evidence="1 2">
    <name type="scientific">Clostridium botulinum</name>
    <dbReference type="NCBI Taxonomy" id="1491"/>
    <lineage>
        <taxon>Bacteria</taxon>
        <taxon>Bacillati</taxon>
        <taxon>Bacillota</taxon>
        <taxon>Clostridia</taxon>
        <taxon>Eubacteriales</taxon>
        <taxon>Clostridiaceae</taxon>
        <taxon>Clostridium</taxon>
    </lineage>
</organism>
<protein>
    <submittedName>
        <fullName evidence="1">Pentapeptide repeat-containing protein</fullName>
    </submittedName>
</protein>
<dbReference type="Gene3D" id="2.160.20.80">
    <property type="entry name" value="E3 ubiquitin-protein ligase SopA"/>
    <property type="match status" value="1"/>
</dbReference>
<accession>A0A6M0SWH9</accession>
<sequence>MICTYESKFDKELRVDCKKCFGLCCIALYFSASEGFPTNKNAGKPCINLHSDFTCSVHQNLRKKGLKGCTAYDCFGAGQKVSQITYEGHSWSEIPQSANKMFDVFLIMRQLHEMLWYLNQSFTLQTNEDIKKEICLLLDNTESLTLLDADSLLTLDVDAHRTKVNMILKNTSELIRSKTSNGKKVSSKNRKNHSHPLDYFGSDLRKVNLRGADLRGACLIASNLKGVDLTGADLIGADLRDADLSGTNLRNSIFLTQGQINTAKGDSHTKLPKMITPPAYWSK</sequence>
<dbReference type="PANTHER" id="PTHR14136">
    <property type="entry name" value="BTB_POZ DOMAIN-CONTAINING PROTEIN KCTD9"/>
    <property type="match status" value="1"/>
</dbReference>
<dbReference type="AlphaFoldDB" id="A0A6M0SWH9"/>
<name>A0A6M0SWH9_CLOBO</name>
<dbReference type="PANTHER" id="PTHR14136:SF17">
    <property type="entry name" value="BTB_POZ DOMAIN-CONTAINING PROTEIN KCTD9"/>
    <property type="match status" value="1"/>
</dbReference>
<dbReference type="InterPro" id="IPR051082">
    <property type="entry name" value="Pentapeptide-BTB/POZ_domain"/>
</dbReference>
<dbReference type="InterPro" id="IPR001646">
    <property type="entry name" value="5peptide_repeat"/>
</dbReference>
<gene>
    <name evidence="1" type="ORF">EXM42_04200</name>
</gene>
<dbReference type="SUPFAM" id="SSF141571">
    <property type="entry name" value="Pentapeptide repeat-like"/>
    <property type="match status" value="1"/>
</dbReference>
<proteinExistence type="predicted"/>
<dbReference type="EMBL" id="SGJP01000006">
    <property type="protein sequence ID" value="NFA59624.1"/>
    <property type="molecule type" value="Genomic_DNA"/>
</dbReference>
<comment type="caution">
    <text evidence="1">The sequence shown here is derived from an EMBL/GenBank/DDBJ whole genome shotgun (WGS) entry which is preliminary data.</text>
</comment>
<reference evidence="1 2" key="1">
    <citation type="submission" date="2019-02" db="EMBL/GenBank/DDBJ databases">
        <title>Genome sequencing of Clostridium botulinum clinical isolates.</title>
        <authorList>
            <person name="Brunt J."/>
            <person name="Van Vliet A.H.M."/>
            <person name="Stringer S.C."/>
            <person name="Grant K.A."/>
            <person name="Carter A.C."/>
            <person name="Peck M.W."/>
        </authorList>
    </citation>
    <scope>NUCLEOTIDE SEQUENCE [LARGE SCALE GENOMIC DNA]</scope>
    <source>
        <strain evidence="1 2">R1125/03</strain>
    </source>
</reference>
<dbReference type="Pfam" id="PF00805">
    <property type="entry name" value="Pentapeptide"/>
    <property type="match status" value="1"/>
</dbReference>
<evidence type="ECO:0000313" key="2">
    <source>
        <dbReference type="Proteomes" id="UP000473089"/>
    </source>
</evidence>